<dbReference type="GO" id="GO:0005737">
    <property type="term" value="C:cytoplasm"/>
    <property type="evidence" value="ECO:0007669"/>
    <property type="project" value="TreeGrafter"/>
</dbReference>
<dbReference type="Gene3D" id="3.10.310.10">
    <property type="entry name" value="Diaminopimelate Epimerase, Chain A, domain 1"/>
    <property type="match status" value="2"/>
</dbReference>
<name>A0A0B6TP04_9CORY</name>
<dbReference type="STRING" id="1224162.B840_01755"/>
<evidence type="ECO:0000256" key="1">
    <source>
        <dbReference type="PIRSR" id="PIRSR016184-1"/>
    </source>
</evidence>
<dbReference type="Proteomes" id="UP000031928">
    <property type="component" value="Chromosome"/>
</dbReference>
<dbReference type="PANTHER" id="PTHR13774">
    <property type="entry name" value="PHENAZINE BIOSYNTHESIS PROTEIN"/>
    <property type="match status" value="1"/>
</dbReference>
<dbReference type="KEGG" id="cmq:B840_01755"/>
<reference evidence="2 3" key="1">
    <citation type="submission" date="2014-05" db="EMBL/GenBank/DDBJ databases">
        <title>Complete genome sequence of Corynebacterium marinum DSM 44953.</title>
        <authorList>
            <person name="Schaffert L."/>
            <person name="Albersmeier A."/>
            <person name="Kalinowski J."/>
            <person name="Ruckert C."/>
        </authorList>
    </citation>
    <scope>NUCLEOTIDE SEQUENCE [LARGE SCALE GENOMIC DNA]</scope>
    <source>
        <strain evidence="2 3">DSM 44953</strain>
    </source>
</reference>
<accession>A0A0B6TP04</accession>
<dbReference type="Pfam" id="PF02567">
    <property type="entry name" value="PhzC-PhzF"/>
    <property type="match status" value="1"/>
</dbReference>
<dbReference type="RefSeq" id="WP_042620687.1">
    <property type="nucleotide sequence ID" value="NZ_CP007790.1"/>
</dbReference>
<dbReference type="InterPro" id="IPR003719">
    <property type="entry name" value="Phenazine_PhzF-like"/>
</dbReference>
<dbReference type="GO" id="GO:0016853">
    <property type="term" value="F:isomerase activity"/>
    <property type="evidence" value="ECO:0007669"/>
    <property type="project" value="TreeGrafter"/>
</dbReference>
<dbReference type="PIRSF" id="PIRSF016184">
    <property type="entry name" value="PhzC_PhzF"/>
    <property type="match status" value="1"/>
</dbReference>
<organism evidence="2 3">
    <name type="scientific">Corynebacterium marinum DSM 44953</name>
    <dbReference type="NCBI Taxonomy" id="1224162"/>
    <lineage>
        <taxon>Bacteria</taxon>
        <taxon>Bacillati</taxon>
        <taxon>Actinomycetota</taxon>
        <taxon>Actinomycetes</taxon>
        <taxon>Mycobacteriales</taxon>
        <taxon>Corynebacteriaceae</taxon>
        <taxon>Corynebacterium</taxon>
    </lineage>
</organism>
<dbReference type="PANTHER" id="PTHR13774:SF32">
    <property type="entry name" value="ANTISENSE-ENHANCING SEQUENCE 1"/>
    <property type="match status" value="1"/>
</dbReference>
<dbReference type="AlphaFoldDB" id="A0A0B6TP04"/>
<protein>
    <submittedName>
        <fullName evidence="2">Uncharacterized protein</fullName>
    </submittedName>
</protein>
<keyword evidence="3" id="KW-1185">Reference proteome</keyword>
<evidence type="ECO:0000313" key="2">
    <source>
        <dbReference type="EMBL" id="AJK67979.1"/>
    </source>
</evidence>
<evidence type="ECO:0000313" key="3">
    <source>
        <dbReference type="Proteomes" id="UP000031928"/>
    </source>
</evidence>
<dbReference type="EMBL" id="CP007790">
    <property type="protein sequence ID" value="AJK67979.1"/>
    <property type="molecule type" value="Genomic_DNA"/>
</dbReference>
<dbReference type="HOGENOM" id="CLU_048756_0_0_11"/>
<dbReference type="SUPFAM" id="SSF54506">
    <property type="entry name" value="Diaminopimelate epimerase-like"/>
    <property type="match status" value="1"/>
</dbReference>
<proteinExistence type="predicted"/>
<feature type="active site" evidence="1">
    <location>
        <position position="48"/>
    </location>
</feature>
<gene>
    <name evidence="2" type="ORF">B840_01755</name>
</gene>
<dbReference type="OrthoDB" id="9788221at2"/>
<dbReference type="NCBIfam" id="TIGR00654">
    <property type="entry name" value="PhzF_family"/>
    <property type="match status" value="1"/>
</dbReference>
<sequence length="280" mass="29823">MSRIRDFAQVDVFSAEPYRGNPLAVILDAEGLDEAEMRRIASWTNLSETTFLCPPVHPEADYRVRIFTPAGELPFAGHPTLGSAHAWLTNGGSPRRTGEVVQECGAVLITVRQAGEELFFAAPPTTRSGPLDEETLGRICAALRIGRRDVAGHQWVDNGPGWCAVQLRSAAEVLALEPDLRESGDLKFGVLGPCPEGAEHAFEIRAFVPFAGNGEDPVTGSLNASVAQWLLREGQVSGGYRVSQGTRLGRAGSVAVELTADGQVWVGGAVTTCFRGSAIA</sequence>